<feature type="chain" id="PRO_5022247542" evidence="2">
    <location>
        <begin position="33"/>
        <end position="321"/>
    </location>
</feature>
<evidence type="ECO:0000313" key="4">
    <source>
        <dbReference type="EMBL" id="TWP37612.1"/>
    </source>
</evidence>
<dbReference type="RefSeq" id="WP_146315679.1">
    <property type="nucleotide sequence ID" value="NZ_VCQV01000005.1"/>
</dbReference>
<evidence type="ECO:0000259" key="3">
    <source>
        <dbReference type="Pfam" id="PF13472"/>
    </source>
</evidence>
<evidence type="ECO:0000256" key="2">
    <source>
        <dbReference type="SAM" id="SignalP"/>
    </source>
</evidence>
<dbReference type="Proteomes" id="UP000320244">
    <property type="component" value="Unassembled WGS sequence"/>
</dbReference>
<accession>A0A563E5W6</accession>
<dbReference type="EMBL" id="VCQV01000005">
    <property type="protein sequence ID" value="TWP37612.1"/>
    <property type="molecule type" value="Genomic_DNA"/>
</dbReference>
<feature type="compositionally biased region" description="Polar residues" evidence="1">
    <location>
        <begin position="35"/>
        <end position="49"/>
    </location>
</feature>
<gene>
    <name evidence="4" type="ORF">FGL98_05190</name>
</gene>
<sequence>MRVPHPRRTRRTVLAVVSAGALVLGASAPSLAATTHHSSPPQHQGSNAQRPVVPGSDYLALGDSVAFGYREATTFPPPNYTDPTSFVGYPAEIGSAFGLHVTNASCPGETSGSFVSTANPSYACETPAGYRTNLPLHVTYRNSSESQLTFAVDYLKRHHNTRLITLGIGANDGFLCDANNGGTCTGPALAATLKGITTNVRTILFNLRYRAHYFGQIVIVDYYSLDYASAAANANSQGLNQAMASAAKPFGVKIADEYAAYQNAALHSGGDSCAAGLLTQLFPNQTSTASGAQDGCGVHPTVAGQDVLAHTIEATVRKAHS</sequence>
<dbReference type="Gene3D" id="3.40.50.1110">
    <property type="entry name" value="SGNH hydrolase"/>
    <property type="match status" value="1"/>
</dbReference>
<dbReference type="Pfam" id="PF13472">
    <property type="entry name" value="Lipase_GDSL_2"/>
    <property type="match status" value="1"/>
</dbReference>
<reference evidence="4 5" key="1">
    <citation type="submission" date="2019-05" db="EMBL/GenBank/DDBJ databases">
        <authorList>
            <person name="Lee S.D."/>
        </authorList>
    </citation>
    <scope>NUCLEOTIDE SEQUENCE [LARGE SCALE GENOMIC DNA]</scope>
    <source>
        <strain evidence="4 5">C5-26</strain>
    </source>
</reference>
<dbReference type="SUPFAM" id="SSF52266">
    <property type="entry name" value="SGNH hydrolase"/>
    <property type="match status" value="1"/>
</dbReference>
<keyword evidence="4" id="KW-0378">Hydrolase</keyword>
<dbReference type="InterPro" id="IPR013830">
    <property type="entry name" value="SGNH_hydro"/>
</dbReference>
<dbReference type="PROSITE" id="PS51318">
    <property type="entry name" value="TAT"/>
    <property type="match status" value="1"/>
</dbReference>
<protein>
    <submittedName>
        <fullName evidence="4">SGNH/GDSL hydrolase family protein</fullName>
    </submittedName>
</protein>
<name>A0A563E5W6_9MICO</name>
<dbReference type="InterPro" id="IPR006311">
    <property type="entry name" value="TAT_signal"/>
</dbReference>
<proteinExistence type="predicted"/>
<dbReference type="GO" id="GO:0016787">
    <property type="term" value="F:hydrolase activity"/>
    <property type="evidence" value="ECO:0007669"/>
    <property type="project" value="UniProtKB-KW"/>
</dbReference>
<organism evidence="4 5">
    <name type="scientific">Leekyejoonella antrihumi</name>
    <dbReference type="NCBI Taxonomy" id="1660198"/>
    <lineage>
        <taxon>Bacteria</taxon>
        <taxon>Bacillati</taxon>
        <taxon>Actinomycetota</taxon>
        <taxon>Actinomycetes</taxon>
        <taxon>Micrococcales</taxon>
        <taxon>Dermacoccaceae</taxon>
        <taxon>Leekyejoonella</taxon>
    </lineage>
</organism>
<evidence type="ECO:0000313" key="5">
    <source>
        <dbReference type="Proteomes" id="UP000320244"/>
    </source>
</evidence>
<feature type="region of interest" description="Disordered" evidence="1">
    <location>
        <begin position="32"/>
        <end position="54"/>
    </location>
</feature>
<dbReference type="AlphaFoldDB" id="A0A563E5W6"/>
<evidence type="ECO:0000256" key="1">
    <source>
        <dbReference type="SAM" id="MobiDB-lite"/>
    </source>
</evidence>
<reference evidence="4 5" key="2">
    <citation type="submission" date="2019-08" db="EMBL/GenBank/DDBJ databases">
        <title>Jejuicoccus antrihumi gen. nov., sp. nov., a new member of the family Dermacoccaceae isolated from a cave.</title>
        <authorList>
            <person name="Schumann P."/>
            <person name="Kim I.S."/>
        </authorList>
    </citation>
    <scope>NUCLEOTIDE SEQUENCE [LARGE SCALE GENOMIC DNA]</scope>
    <source>
        <strain evidence="4 5">C5-26</strain>
    </source>
</reference>
<keyword evidence="2" id="KW-0732">Signal</keyword>
<comment type="caution">
    <text evidence="4">The sequence shown here is derived from an EMBL/GenBank/DDBJ whole genome shotgun (WGS) entry which is preliminary data.</text>
</comment>
<dbReference type="InterPro" id="IPR036514">
    <property type="entry name" value="SGNH_hydro_sf"/>
</dbReference>
<dbReference type="OrthoDB" id="5503950at2"/>
<feature type="signal peptide" evidence="2">
    <location>
        <begin position="1"/>
        <end position="32"/>
    </location>
</feature>
<feature type="domain" description="SGNH hydrolase-type esterase" evidence="3">
    <location>
        <begin position="60"/>
        <end position="306"/>
    </location>
</feature>
<keyword evidence="5" id="KW-1185">Reference proteome</keyword>